<dbReference type="GeneID" id="95515726"/>
<organism evidence="7 8">
    <name type="scientific">Streptomyces misionensis</name>
    <dbReference type="NCBI Taxonomy" id="67331"/>
    <lineage>
        <taxon>Bacteria</taxon>
        <taxon>Bacillati</taxon>
        <taxon>Actinomycetota</taxon>
        <taxon>Actinomycetes</taxon>
        <taxon>Kitasatosporales</taxon>
        <taxon>Streptomycetaceae</taxon>
        <taxon>Streptomyces</taxon>
    </lineage>
</organism>
<evidence type="ECO:0000259" key="6">
    <source>
        <dbReference type="Pfam" id="PF00694"/>
    </source>
</evidence>
<sequence>MTHTSTHRVRRVTGMVSTDDIIPARYKHMHTDPKLLAPHLFEAYLPGFVDTVQPGDAIVSDSVFGIGSSREQAVSTLLANGIGLVIAPRFGRILFRNCWNLALPAIETDTDRLTEGMTISLDLGRGEIRCEGTTLSTFPKPPPLLLEMIAQGGLLSRVKTRVPGE</sequence>
<accession>A0A1H5FJI8</accession>
<gene>
    <name evidence="7" type="ORF">SAMN04490357_6698</name>
</gene>
<dbReference type="Gene3D" id="3.20.19.10">
    <property type="entry name" value="Aconitase, domain 4"/>
    <property type="match status" value="1"/>
</dbReference>
<keyword evidence="3" id="KW-0456">Lyase</keyword>
<name>A0A1H5FJI8_9ACTN</name>
<dbReference type="InterPro" id="IPR050075">
    <property type="entry name" value="LeuD"/>
</dbReference>
<dbReference type="Proteomes" id="UP000182375">
    <property type="component" value="Unassembled WGS sequence"/>
</dbReference>
<dbReference type="PANTHER" id="PTHR43345:SF2">
    <property type="entry name" value="3-ISOPROPYLMALATE DEHYDRATASE SMALL SUBUNIT 1"/>
    <property type="match status" value="1"/>
</dbReference>
<dbReference type="STRING" id="67331.SAMN04490357_6698"/>
<proteinExistence type="inferred from homology"/>
<dbReference type="NCBIfam" id="TIGR02087">
    <property type="entry name" value="LEUD_arch"/>
    <property type="match status" value="1"/>
</dbReference>
<evidence type="ECO:0000313" key="7">
    <source>
        <dbReference type="EMBL" id="SEE03565.1"/>
    </source>
</evidence>
<dbReference type="Pfam" id="PF00694">
    <property type="entry name" value="Aconitase_C"/>
    <property type="match status" value="1"/>
</dbReference>
<evidence type="ECO:0000256" key="4">
    <source>
        <dbReference type="ARBA" id="ARBA00031631"/>
    </source>
</evidence>
<dbReference type="GO" id="GO:0016836">
    <property type="term" value="F:hydro-lyase activity"/>
    <property type="evidence" value="ECO:0007669"/>
    <property type="project" value="InterPro"/>
</dbReference>
<feature type="domain" description="Aconitase A/isopropylmalate dehydratase small subunit swivel" evidence="6">
    <location>
        <begin position="58"/>
        <end position="106"/>
    </location>
</feature>
<dbReference type="RefSeq" id="WP_071828592.1">
    <property type="nucleotide sequence ID" value="NZ_FNTD01000004.1"/>
</dbReference>
<dbReference type="InterPro" id="IPR015928">
    <property type="entry name" value="Aconitase/3IPM_dehydase_swvl"/>
</dbReference>
<dbReference type="InterPro" id="IPR011827">
    <property type="entry name" value="LeuD_type2/HacB/DmdB"/>
</dbReference>
<reference evidence="7 8" key="1">
    <citation type="submission" date="2016-10" db="EMBL/GenBank/DDBJ databases">
        <authorList>
            <person name="de Groot N.N."/>
        </authorList>
    </citation>
    <scope>NUCLEOTIDE SEQUENCE [LARGE SCALE GENOMIC DNA]</scope>
    <source>
        <strain evidence="7 8">DSM 40306</strain>
    </source>
</reference>
<evidence type="ECO:0000313" key="8">
    <source>
        <dbReference type="Proteomes" id="UP000182375"/>
    </source>
</evidence>
<evidence type="ECO:0000256" key="5">
    <source>
        <dbReference type="ARBA" id="ARBA00033368"/>
    </source>
</evidence>
<dbReference type="InterPro" id="IPR000573">
    <property type="entry name" value="AconitaseA/IPMdHydase_ssu_swvl"/>
</dbReference>
<comment type="similarity">
    <text evidence="1">Belongs to the LeuD family. LeuD type 2 subfamily.</text>
</comment>
<dbReference type="SUPFAM" id="SSF52016">
    <property type="entry name" value="LeuD/IlvD-like"/>
    <property type="match status" value="1"/>
</dbReference>
<evidence type="ECO:0000256" key="2">
    <source>
        <dbReference type="ARBA" id="ARBA00017233"/>
    </source>
</evidence>
<dbReference type="AlphaFoldDB" id="A0A1H5FJI8"/>
<evidence type="ECO:0000256" key="3">
    <source>
        <dbReference type="ARBA" id="ARBA00023239"/>
    </source>
</evidence>
<evidence type="ECO:0000256" key="1">
    <source>
        <dbReference type="ARBA" id="ARBA00009869"/>
    </source>
</evidence>
<protein>
    <recommendedName>
        <fullName evidence="2">3-isopropylmalate dehydratase small subunit</fullName>
    </recommendedName>
    <alternativeName>
        <fullName evidence="4">Alpha-IPM isomerase</fullName>
    </alternativeName>
    <alternativeName>
        <fullName evidence="5">Isopropylmalate isomerase</fullName>
    </alternativeName>
</protein>
<dbReference type="PANTHER" id="PTHR43345">
    <property type="entry name" value="3-ISOPROPYLMALATE DEHYDRATASE SMALL SUBUNIT 2-RELATED-RELATED"/>
    <property type="match status" value="1"/>
</dbReference>
<dbReference type="EMBL" id="FNTD01000004">
    <property type="protein sequence ID" value="SEE03565.1"/>
    <property type="molecule type" value="Genomic_DNA"/>
</dbReference>